<feature type="non-terminal residue" evidence="2">
    <location>
        <position position="1"/>
    </location>
</feature>
<evidence type="ECO:0000256" key="1">
    <source>
        <dbReference type="SAM" id="MobiDB-lite"/>
    </source>
</evidence>
<sequence length="134" mass="15408">YDNHSSGGGGRYGHHSNGALERYGHPIKKAQNLIALCDGESKRQRYVEQEAVDQGFKGHQLTDHRNRGGIGRFGQHSRQESNLVASTDGESKRYSYVEEEEVDEYKEHILTENIRNVKRTIMNYNDYEDHGMRP</sequence>
<reference evidence="2" key="1">
    <citation type="submission" date="2014-12" db="EMBL/GenBank/DDBJ databases">
        <title>Insight into the proteome of Arion vulgaris.</title>
        <authorList>
            <person name="Aradska J."/>
            <person name="Bulat T."/>
            <person name="Smidak R."/>
            <person name="Sarate P."/>
            <person name="Gangsoo J."/>
            <person name="Sialana F."/>
            <person name="Bilban M."/>
            <person name="Lubec G."/>
        </authorList>
    </citation>
    <scope>NUCLEOTIDE SEQUENCE</scope>
    <source>
        <tissue evidence="2">Skin</tissue>
    </source>
</reference>
<protein>
    <submittedName>
        <fullName evidence="2">Uncharacterized protein</fullName>
    </submittedName>
</protein>
<organism evidence="2">
    <name type="scientific">Arion vulgaris</name>
    <dbReference type="NCBI Taxonomy" id="1028688"/>
    <lineage>
        <taxon>Eukaryota</taxon>
        <taxon>Metazoa</taxon>
        <taxon>Spiralia</taxon>
        <taxon>Lophotrochozoa</taxon>
        <taxon>Mollusca</taxon>
        <taxon>Gastropoda</taxon>
        <taxon>Heterobranchia</taxon>
        <taxon>Euthyneura</taxon>
        <taxon>Panpulmonata</taxon>
        <taxon>Eupulmonata</taxon>
        <taxon>Stylommatophora</taxon>
        <taxon>Helicina</taxon>
        <taxon>Arionoidea</taxon>
        <taxon>Arionidae</taxon>
        <taxon>Arion</taxon>
    </lineage>
</organism>
<gene>
    <name evidence="2" type="primary">ORF107295</name>
</gene>
<dbReference type="EMBL" id="HACG01031046">
    <property type="protein sequence ID" value="CEK77911.1"/>
    <property type="molecule type" value="Transcribed_RNA"/>
</dbReference>
<evidence type="ECO:0000313" key="2">
    <source>
        <dbReference type="EMBL" id="CEK77911.1"/>
    </source>
</evidence>
<name>A0A0B7AD26_9EUPU</name>
<dbReference type="AlphaFoldDB" id="A0A0B7AD26"/>
<feature type="region of interest" description="Disordered" evidence="1">
    <location>
        <begin position="57"/>
        <end position="92"/>
    </location>
</feature>
<proteinExistence type="predicted"/>
<feature type="non-terminal residue" evidence="2">
    <location>
        <position position="134"/>
    </location>
</feature>
<accession>A0A0B7AD26</accession>